<evidence type="ECO:0000313" key="3">
    <source>
        <dbReference type="Proteomes" id="UP000294164"/>
    </source>
</evidence>
<dbReference type="PANTHER" id="PTHR33121">
    <property type="entry name" value="CYCLIC DI-GMP PHOSPHODIESTERASE PDEF"/>
    <property type="match status" value="1"/>
</dbReference>
<dbReference type="AlphaFoldDB" id="A0A4Q8M5C8"/>
<feature type="domain" description="EAL" evidence="1">
    <location>
        <begin position="147"/>
        <end position="397"/>
    </location>
</feature>
<reference evidence="2 3" key="1">
    <citation type="submission" date="2019-02" db="EMBL/GenBank/DDBJ databases">
        <title>WGS of Pseudoxanthomonas species novum from clinical isolates.</title>
        <authorList>
            <person name="Bernier A.-M."/>
            <person name="Bernard K."/>
            <person name="Vachon A."/>
        </authorList>
    </citation>
    <scope>NUCLEOTIDE SEQUENCE [LARGE SCALE GENOMIC DNA]</scope>
    <source>
        <strain evidence="2 3">NML130969</strain>
    </source>
</reference>
<organism evidence="2 3">
    <name type="scientific">Pseudoxanthomonas winnipegensis</name>
    <dbReference type="NCBI Taxonomy" id="2480810"/>
    <lineage>
        <taxon>Bacteria</taxon>
        <taxon>Pseudomonadati</taxon>
        <taxon>Pseudomonadota</taxon>
        <taxon>Gammaproteobacteria</taxon>
        <taxon>Lysobacterales</taxon>
        <taxon>Lysobacteraceae</taxon>
        <taxon>Pseudoxanthomonas</taxon>
    </lineage>
</organism>
<sequence length="402" mass="43680">MRLPGERRMSRIELPPPASGCHLLVELHNRDHLAAAYGETFARAALAALQWRMHLAGHSIKQAGDRRFVAWIAEAGSFAEHWQLQLAGLPLEHLGQRALPVVTVGEVRLSSTSGPYPPQELERLGGRAPILEPVQCGWIWRERYEKDMALALAFHEALRSGEVGLSFQPIMRRNAGDRRDASLYQEALLRLDQPGIGASGLVAAMERLGLVRLLDRVVLDAVIERLEREPTLHAGCNLSSHSLVDDAWWHGPLGRLQEQPTVAARLTLEITETAPLGDFESAKTFVGRLRALGCQIAIDDFGEGHTRLDFVRQILPQVVKISGTLLAEAMRSITGAREFSHLVALGGSIAPYVVAEGVERASDTAVALAGGVNCLQGLAIARPAGAWPPSRVCLPPVCRSAA</sequence>
<dbReference type="GO" id="GO:0071111">
    <property type="term" value="F:cyclic-guanylate-specific phosphodiesterase activity"/>
    <property type="evidence" value="ECO:0007669"/>
    <property type="project" value="InterPro"/>
</dbReference>
<dbReference type="SUPFAM" id="SSF141868">
    <property type="entry name" value="EAL domain-like"/>
    <property type="match status" value="1"/>
</dbReference>
<comment type="caution">
    <text evidence="2">The sequence shown here is derived from an EMBL/GenBank/DDBJ whole genome shotgun (WGS) entry which is preliminary data.</text>
</comment>
<name>A0A4Q8M5C8_9GAMM</name>
<dbReference type="EMBL" id="SHMG01000003">
    <property type="protein sequence ID" value="TAA44611.1"/>
    <property type="molecule type" value="Genomic_DNA"/>
</dbReference>
<dbReference type="SMART" id="SM00052">
    <property type="entry name" value="EAL"/>
    <property type="match status" value="1"/>
</dbReference>
<dbReference type="CDD" id="cd01948">
    <property type="entry name" value="EAL"/>
    <property type="match status" value="1"/>
</dbReference>
<dbReference type="PROSITE" id="PS50883">
    <property type="entry name" value="EAL"/>
    <property type="match status" value="1"/>
</dbReference>
<dbReference type="OrthoDB" id="6168558at2"/>
<dbReference type="InterPro" id="IPR050706">
    <property type="entry name" value="Cyclic-di-GMP_PDE-like"/>
</dbReference>
<dbReference type="PANTHER" id="PTHR33121:SF23">
    <property type="entry name" value="CYCLIC DI-GMP PHOSPHODIESTERASE PDEB"/>
    <property type="match status" value="1"/>
</dbReference>
<dbReference type="InterPro" id="IPR001633">
    <property type="entry name" value="EAL_dom"/>
</dbReference>
<dbReference type="Pfam" id="PF00563">
    <property type="entry name" value="EAL"/>
    <property type="match status" value="1"/>
</dbReference>
<evidence type="ECO:0000259" key="1">
    <source>
        <dbReference type="PROSITE" id="PS50883"/>
    </source>
</evidence>
<dbReference type="InterPro" id="IPR035919">
    <property type="entry name" value="EAL_sf"/>
</dbReference>
<evidence type="ECO:0000313" key="2">
    <source>
        <dbReference type="EMBL" id="TAA44611.1"/>
    </source>
</evidence>
<dbReference type="Gene3D" id="3.20.20.450">
    <property type="entry name" value="EAL domain"/>
    <property type="match status" value="1"/>
</dbReference>
<gene>
    <name evidence="2" type="ORF">EA655_06675</name>
</gene>
<proteinExistence type="predicted"/>
<protein>
    <submittedName>
        <fullName evidence="2">EAL domain-containing protein</fullName>
    </submittedName>
</protein>
<accession>A0A4Q8M5C8</accession>
<dbReference type="Proteomes" id="UP000294164">
    <property type="component" value="Unassembled WGS sequence"/>
</dbReference>